<dbReference type="RefSeq" id="WP_065971644.1">
    <property type="nucleotide sequence ID" value="NZ_CP080624.1"/>
</dbReference>
<organism evidence="2 3">
    <name type="scientific">Acidiferrobacter thiooxydans</name>
    <dbReference type="NCBI Taxonomy" id="163359"/>
    <lineage>
        <taxon>Bacteria</taxon>
        <taxon>Pseudomonadati</taxon>
        <taxon>Pseudomonadota</taxon>
        <taxon>Gammaproteobacteria</taxon>
        <taxon>Acidiferrobacterales</taxon>
        <taxon>Acidiferrobacteraceae</taxon>
        <taxon>Acidiferrobacter</taxon>
    </lineage>
</organism>
<keyword evidence="3" id="KW-1185">Reference proteome</keyword>
<reference evidence="2 3" key="1">
    <citation type="submission" date="2018-02" db="EMBL/GenBank/DDBJ databases">
        <title>Insights into the biology of acidophilic members of the Acidiferrobacteraceae family derived from comparative genomic analyses.</title>
        <authorList>
            <person name="Issotta F."/>
            <person name="Thyssen C."/>
            <person name="Mena C."/>
            <person name="Moya A."/>
            <person name="Bellenberg S."/>
            <person name="Sproer C."/>
            <person name="Covarrubias P.C."/>
            <person name="Sand W."/>
            <person name="Quatrini R."/>
            <person name="Vera M."/>
        </authorList>
    </citation>
    <scope>NUCLEOTIDE SEQUENCE [LARGE SCALE GENOMIC DNA]</scope>
    <source>
        <strain evidence="3">m-1</strain>
    </source>
</reference>
<accession>A0A368HIY5</accession>
<feature type="domain" description="AMP-activated protein kinase glycogen-binding" evidence="1">
    <location>
        <begin position="40"/>
        <end position="109"/>
    </location>
</feature>
<evidence type="ECO:0000259" key="1">
    <source>
        <dbReference type="Pfam" id="PF16561"/>
    </source>
</evidence>
<dbReference type="InterPro" id="IPR013783">
    <property type="entry name" value="Ig-like_fold"/>
</dbReference>
<dbReference type="EMBL" id="PSYR01000001">
    <property type="protein sequence ID" value="RCN59336.1"/>
    <property type="molecule type" value="Genomic_DNA"/>
</dbReference>
<evidence type="ECO:0000313" key="3">
    <source>
        <dbReference type="Proteomes" id="UP000253250"/>
    </source>
</evidence>
<name>A0A368HIY5_9GAMM</name>
<dbReference type="Gene3D" id="2.60.40.10">
    <property type="entry name" value="Immunoglobulins"/>
    <property type="match status" value="1"/>
</dbReference>
<dbReference type="SUPFAM" id="SSF81296">
    <property type="entry name" value="E set domains"/>
    <property type="match status" value="1"/>
</dbReference>
<evidence type="ECO:0000313" key="2">
    <source>
        <dbReference type="EMBL" id="RCN59336.1"/>
    </source>
</evidence>
<dbReference type="OrthoDB" id="9784036at2"/>
<comment type="caution">
    <text evidence="2">The sequence shown here is derived from an EMBL/GenBank/DDBJ whole genome shotgun (WGS) entry which is preliminary data.</text>
</comment>
<gene>
    <name evidence="2" type="ORF">C4900_06450</name>
</gene>
<sequence>MEATTGSARRRGRQLVWALVVAGMGCAWARQVPFRLHAPHARQVLVCGSFTHWRCVALHRGRHGVFRGRLAVAPGLYEYGFRVDGHWRLGRHAPRVRDGLGGHNDLLVVGR</sequence>
<dbReference type="InterPro" id="IPR014756">
    <property type="entry name" value="Ig_E-set"/>
</dbReference>
<dbReference type="CDD" id="cd02859">
    <property type="entry name" value="E_set_AMPKbeta_like_N"/>
    <property type="match status" value="1"/>
</dbReference>
<proteinExistence type="predicted"/>
<protein>
    <recommendedName>
        <fullName evidence="1">AMP-activated protein kinase glycogen-binding domain-containing protein</fullName>
    </recommendedName>
</protein>
<dbReference type="Pfam" id="PF16561">
    <property type="entry name" value="AMPK1_CBM"/>
    <property type="match status" value="1"/>
</dbReference>
<dbReference type="AlphaFoldDB" id="A0A368HIY5"/>
<dbReference type="Proteomes" id="UP000253250">
    <property type="component" value="Unassembled WGS sequence"/>
</dbReference>
<dbReference type="InterPro" id="IPR032640">
    <property type="entry name" value="AMPK1_CBM"/>
</dbReference>